<evidence type="ECO:0000313" key="3">
    <source>
        <dbReference type="Proteomes" id="UP000622860"/>
    </source>
</evidence>
<evidence type="ECO:0000256" key="1">
    <source>
        <dbReference type="SAM" id="Phobius"/>
    </source>
</evidence>
<reference evidence="2" key="2">
    <citation type="submission" date="2020-09" db="EMBL/GenBank/DDBJ databases">
        <authorList>
            <person name="Sun Q."/>
            <person name="Zhou Y."/>
        </authorList>
    </citation>
    <scope>NUCLEOTIDE SEQUENCE</scope>
    <source>
        <strain evidence="2">CGMCC 1.12754</strain>
    </source>
</reference>
<gene>
    <name evidence="2" type="ORF">GCM10011398_00990</name>
</gene>
<evidence type="ECO:0000313" key="2">
    <source>
        <dbReference type="EMBL" id="GGG61484.1"/>
    </source>
</evidence>
<accession>A0A917GYA6</accession>
<protein>
    <submittedName>
        <fullName evidence="2">Uncharacterized protein</fullName>
    </submittedName>
</protein>
<organism evidence="2 3">
    <name type="scientific">Virgibacillus oceani</name>
    <dbReference type="NCBI Taxonomy" id="1479511"/>
    <lineage>
        <taxon>Bacteria</taxon>
        <taxon>Bacillati</taxon>
        <taxon>Bacillota</taxon>
        <taxon>Bacilli</taxon>
        <taxon>Bacillales</taxon>
        <taxon>Bacillaceae</taxon>
        <taxon>Virgibacillus</taxon>
    </lineage>
</organism>
<dbReference type="EMBL" id="BMFR01000001">
    <property type="protein sequence ID" value="GGG61484.1"/>
    <property type="molecule type" value="Genomic_DNA"/>
</dbReference>
<reference evidence="2" key="1">
    <citation type="journal article" date="2014" name="Int. J. Syst. Evol. Microbiol.">
        <title>Complete genome sequence of Corynebacterium casei LMG S-19264T (=DSM 44701T), isolated from a smear-ripened cheese.</title>
        <authorList>
            <consortium name="US DOE Joint Genome Institute (JGI-PGF)"/>
            <person name="Walter F."/>
            <person name="Albersmeier A."/>
            <person name="Kalinowski J."/>
            <person name="Ruckert C."/>
        </authorList>
    </citation>
    <scope>NUCLEOTIDE SEQUENCE</scope>
    <source>
        <strain evidence="2">CGMCC 1.12754</strain>
    </source>
</reference>
<proteinExistence type="predicted"/>
<comment type="caution">
    <text evidence="2">The sequence shown here is derived from an EMBL/GenBank/DDBJ whole genome shotgun (WGS) entry which is preliminary data.</text>
</comment>
<dbReference type="Proteomes" id="UP000622860">
    <property type="component" value="Unassembled WGS sequence"/>
</dbReference>
<keyword evidence="1" id="KW-1133">Transmembrane helix</keyword>
<dbReference type="AlphaFoldDB" id="A0A917GYA6"/>
<keyword evidence="3" id="KW-1185">Reference proteome</keyword>
<name>A0A917GYA6_9BACI</name>
<keyword evidence="1" id="KW-0812">Transmembrane</keyword>
<feature type="transmembrane region" description="Helical" evidence="1">
    <location>
        <begin position="6"/>
        <end position="38"/>
    </location>
</feature>
<keyword evidence="1" id="KW-0472">Membrane</keyword>
<sequence length="78" mass="9145">MVNTLAYVSLIILFFMALWYITKFVLLPIFMFIIRILFRKEFAQLEKDRQDSVEKLRSMGIKVTSGDKTSGSNYTSIR</sequence>